<evidence type="ECO:0000256" key="3">
    <source>
        <dbReference type="ARBA" id="ARBA00022692"/>
    </source>
</evidence>
<evidence type="ECO:0000256" key="6">
    <source>
        <dbReference type="SAM" id="Phobius"/>
    </source>
</evidence>
<evidence type="ECO:0000313" key="9">
    <source>
        <dbReference type="Proteomes" id="UP001329430"/>
    </source>
</evidence>
<feature type="transmembrane region" description="Helical" evidence="6">
    <location>
        <begin position="102"/>
        <end position="125"/>
    </location>
</feature>
<dbReference type="PROSITE" id="PS50262">
    <property type="entry name" value="G_PROTEIN_RECEP_F1_2"/>
    <property type="match status" value="1"/>
</dbReference>
<feature type="transmembrane region" description="Helical" evidence="6">
    <location>
        <begin position="187"/>
        <end position="205"/>
    </location>
</feature>
<protein>
    <recommendedName>
        <fullName evidence="7">G-protein coupled receptors family 1 profile domain-containing protein</fullName>
    </recommendedName>
</protein>
<sequence>MEKYKDTMQEYFALPTTIYTPNTSYSDPNVTNSWEIRNLTELNYSCDAIRDFVNITCELPIDYAVPMYGYIMPFLLFITIIANTLIVVVLSKRHMRTPTNVVLMAMALCDMFTLLFPAPWLIYMYTFGNHYKPLWPISICYAWTVMHEVIPNMFHTASIWLTLALAVQRYIYVCHAPLARKFCTMPNVYKCLVYILISAALHQAMRLFDQDYTEVEIYWNGSIEYVCGTRTAAWVMDYVTEDVYYLSYFLFRIIFVHLVPCVALVVLNFLLFCALRQAQQRRDLLLSKKNQKSECKKLRDSNCTTLMLIVVVTVFLCVEIPLAVVTILHVLSSIVIKEFLDYYVANVLVLFTNFFIILSYPINFAIYCGMSRQFRETFKELFIRGSIGSNRNGGSSRYSLVNGPRTCTNETVL</sequence>
<dbReference type="SUPFAM" id="SSF81321">
    <property type="entry name" value="Family A G protein-coupled receptor-like"/>
    <property type="match status" value="1"/>
</dbReference>
<dbReference type="InterPro" id="IPR000276">
    <property type="entry name" value="GPCR_Rhodpsn"/>
</dbReference>
<evidence type="ECO:0000259" key="7">
    <source>
        <dbReference type="PROSITE" id="PS50262"/>
    </source>
</evidence>
<evidence type="ECO:0000256" key="2">
    <source>
        <dbReference type="ARBA" id="ARBA00010663"/>
    </source>
</evidence>
<evidence type="ECO:0000256" key="1">
    <source>
        <dbReference type="ARBA" id="ARBA00004370"/>
    </source>
</evidence>
<dbReference type="PRINTS" id="PR00237">
    <property type="entry name" value="GPCRRHODOPSN"/>
</dbReference>
<feature type="transmembrane region" description="Helical" evidence="6">
    <location>
        <begin position="68"/>
        <end position="90"/>
    </location>
</feature>
<comment type="subcellular location">
    <subcellularLocation>
        <location evidence="1">Membrane</location>
    </subcellularLocation>
</comment>
<proteinExistence type="inferred from homology"/>
<dbReference type="AlphaFoldDB" id="A0AAN7ZHJ2"/>
<reference evidence="8 9" key="1">
    <citation type="journal article" date="2024" name="Insects">
        <title>An Improved Chromosome-Level Genome Assembly of the Firefly Pyrocoelia pectoralis.</title>
        <authorList>
            <person name="Fu X."/>
            <person name="Meyer-Rochow V.B."/>
            <person name="Ballantyne L."/>
            <person name="Zhu X."/>
        </authorList>
    </citation>
    <scope>NUCLEOTIDE SEQUENCE [LARGE SCALE GENOMIC DNA]</scope>
    <source>
        <strain evidence="8">XCY_ONT2</strain>
    </source>
</reference>
<feature type="domain" description="G-protein coupled receptors family 1 profile" evidence="7">
    <location>
        <begin position="82"/>
        <end position="367"/>
    </location>
</feature>
<dbReference type="CDD" id="cd14978">
    <property type="entry name" value="7tmA_FMRFamide_R-like"/>
    <property type="match status" value="1"/>
</dbReference>
<feature type="transmembrane region" description="Helical" evidence="6">
    <location>
        <begin position="306"/>
        <end position="331"/>
    </location>
</feature>
<feature type="transmembrane region" description="Helical" evidence="6">
    <location>
        <begin position="343"/>
        <end position="366"/>
    </location>
</feature>
<keyword evidence="5 6" id="KW-0472">Membrane</keyword>
<keyword evidence="9" id="KW-1185">Reference proteome</keyword>
<organism evidence="8 9">
    <name type="scientific">Pyrocoelia pectoralis</name>
    <dbReference type="NCBI Taxonomy" id="417401"/>
    <lineage>
        <taxon>Eukaryota</taxon>
        <taxon>Metazoa</taxon>
        <taxon>Ecdysozoa</taxon>
        <taxon>Arthropoda</taxon>
        <taxon>Hexapoda</taxon>
        <taxon>Insecta</taxon>
        <taxon>Pterygota</taxon>
        <taxon>Neoptera</taxon>
        <taxon>Endopterygota</taxon>
        <taxon>Coleoptera</taxon>
        <taxon>Polyphaga</taxon>
        <taxon>Elateriformia</taxon>
        <taxon>Elateroidea</taxon>
        <taxon>Lampyridae</taxon>
        <taxon>Lampyrinae</taxon>
        <taxon>Pyrocoelia</taxon>
    </lineage>
</organism>
<evidence type="ECO:0000256" key="4">
    <source>
        <dbReference type="ARBA" id="ARBA00022989"/>
    </source>
</evidence>
<keyword evidence="3 6" id="KW-0812">Transmembrane</keyword>
<dbReference type="GO" id="GO:0008528">
    <property type="term" value="F:G protein-coupled peptide receptor activity"/>
    <property type="evidence" value="ECO:0007669"/>
    <property type="project" value="InterPro"/>
</dbReference>
<feature type="transmembrane region" description="Helical" evidence="6">
    <location>
        <begin position="249"/>
        <end position="275"/>
    </location>
</feature>
<keyword evidence="4 6" id="KW-1133">Transmembrane helix</keyword>
<dbReference type="InterPro" id="IPR019427">
    <property type="entry name" value="7TM_GPCR_serpentine_rcpt_Srw"/>
</dbReference>
<name>A0AAN7ZHJ2_9COLE</name>
<dbReference type="InterPro" id="IPR017452">
    <property type="entry name" value="GPCR_Rhodpsn_7TM"/>
</dbReference>
<dbReference type="GO" id="GO:0016020">
    <property type="term" value="C:membrane"/>
    <property type="evidence" value="ECO:0007669"/>
    <property type="project" value="UniProtKB-SubCell"/>
</dbReference>
<accession>A0AAN7ZHJ2</accession>
<evidence type="ECO:0000256" key="5">
    <source>
        <dbReference type="ARBA" id="ARBA00023136"/>
    </source>
</evidence>
<dbReference type="EMBL" id="JAVRBK010000008">
    <property type="protein sequence ID" value="KAK5640566.1"/>
    <property type="molecule type" value="Genomic_DNA"/>
</dbReference>
<dbReference type="Proteomes" id="UP001329430">
    <property type="component" value="Chromosome 8"/>
</dbReference>
<gene>
    <name evidence="8" type="ORF">RI129_011377</name>
</gene>
<dbReference type="PANTHER" id="PTHR47023">
    <property type="entry name" value="SEX PEPTIDE RECEPTOR"/>
    <property type="match status" value="1"/>
</dbReference>
<feature type="transmembrane region" description="Helical" evidence="6">
    <location>
        <begin position="153"/>
        <end position="175"/>
    </location>
</feature>
<dbReference type="PANTHER" id="PTHR47023:SF1">
    <property type="entry name" value="SEX PEPTIDE RECEPTOR"/>
    <property type="match status" value="1"/>
</dbReference>
<evidence type="ECO:0000313" key="8">
    <source>
        <dbReference type="EMBL" id="KAK5640566.1"/>
    </source>
</evidence>
<comment type="similarity">
    <text evidence="2">Belongs to the G-protein coupled receptor 1 family.</text>
</comment>
<dbReference type="Gene3D" id="1.20.1070.10">
    <property type="entry name" value="Rhodopsin 7-helix transmembrane proteins"/>
    <property type="match status" value="1"/>
</dbReference>
<dbReference type="Pfam" id="PF10324">
    <property type="entry name" value="7TM_GPCR_Srw"/>
    <property type="match status" value="1"/>
</dbReference>
<dbReference type="InterPro" id="IPR053071">
    <property type="entry name" value="GPCR1-related_rcpt"/>
</dbReference>
<comment type="caution">
    <text evidence="8">The sequence shown here is derived from an EMBL/GenBank/DDBJ whole genome shotgun (WGS) entry which is preliminary data.</text>
</comment>